<comment type="caution">
    <text evidence="2">The sequence shown here is derived from an EMBL/GenBank/DDBJ whole genome shotgun (WGS) entry which is preliminary data.</text>
</comment>
<dbReference type="Proteomes" id="UP000256301">
    <property type="component" value="Unassembled WGS sequence"/>
</dbReference>
<name>A0A3E0MJF0_MICAE</name>
<evidence type="ECO:0000313" key="2">
    <source>
        <dbReference type="EMBL" id="REJ59941.1"/>
    </source>
</evidence>
<accession>A0A3E0MJF0</accession>
<organism evidence="2 3">
    <name type="scientific">Microcystis aeruginosa DA14</name>
    <dbReference type="NCBI Taxonomy" id="1987506"/>
    <lineage>
        <taxon>Bacteria</taxon>
        <taxon>Bacillati</taxon>
        <taxon>Cyanobacteriota</taxon>
        <taxon>Cyanophyceae</taxon>
        <taxon>Oscillatoriophycideae</taxon>
        <taxon>Chroococcales</taxon>
        <taxon>Microcystaceae</taxon>
        <taxon>Microcystis</taxon>
    </lineage>
</organism>
<sequence>MSITLNNIKDIIEQGDFRNASQQLLEFVTQYSPRFKNEVIGYKARLQQAFFNENRGIISHEEIQRQKNSIMYAMLELIEILEEEIGTRSNQESSKILPQETQSLISHSNIHQLIIQQSQTGDNVAEKTMSKEKIIKIGDNANISAPIVIADSIQESFNTLAKADVNNDLKTQLDQLLKTINEISKQATPEQIDTIQKMAQDAETLVKEAASSNPRRPWYELSLDGLKEAATSIGEIATPVLKIIKEICPLLLS</sequence>
<gene>
    <name evidence="2" type="ORF">DWQ56_01395</name>
</gene>
<dbReference type="EMBL" id="QQWE01000001">
    <property type="protein sequence ID" value="REJ59941.1"/>
    <property type="molecule type" value="Genomic_DNA"/>
</dbReference>
<dbReference type="Pfam" id="PF19964">
    <property type="entry name" value="EAD11"/>
    <property type="match status" value="1"/>
</dbReference>
<evidence type="ECO:0000313" key="3">
    <source>
        <dbReference type="Proteomes" id="UP000256301"/>
    </source>
</evidence>
<dbReference type="AlphaFoldDB" id="A0A3E0MJF0"/>
<evidence type="ECO:0000259" key="1">
    <source>
        <dbReference type="Pfam" id="PF19964"/>
    </source>
</evidence>
<protein>
    <recommendedName>
        <fullName evidence="1">Effector-associated domain-containing protein</fullName>
    </recommendedName>
</protein>
<reference evidence="2 3" key="1">
    <citation type="submission" date="2017-08" db="EMBL/GenBank/DDBJ databases">
        <title>Functional genomic and metabolic studies of the symbiotic interactions of six Microcystis-dominated communities.</title>
        <authorList>
            <person name="Li Q."/>
            <person name="Lin F."/>
        </authorList>
    </citation>
    <scope>NUCLEOTIDE SEQUENCE [LARGE SCALE GENOMIC DNA]</scope>
    <source>
        <strain evidence="2">DA14</strain>
    </source>
</reference>
<proteinExistence type="predicted"/>
<feature type="domain" description="Effector-associated" evidence="1">
    <location>
        <begin position="4"/>
        <end position="82"/>
    </location>
</feature>
<dbReference type="InterPro" id="IPR045439">
    <property type="entry name" value="EAD11"/>
</dbReference>